<evidence type="ECO:0000256" key="1">
    <source>
        <dbReference type="SAM" id="MobiDB-lite"/>
    </source>
</evidence>
<gene>
    <name evidence="2" type="ORF">KC19_12G055600</name>
</gene>
<dbReference type="Proteomes" id="UP000822688">
    <property type="component" value="Chromosome 12"/>
</dbReference>
<sequence>MATETPKVTPPSTNPYLFLRIQVNTINSEDLQGTFPPDIDTHNLCHIKPEDTVAEPRHATQTTLSAPNNTPRSRFSIRNPAPSHVELREILFESRALRPNLVHNHMTANVLYTLALASCRQAAPASSPTYFGTCLVRKNFKQLG</sequence>
<feature type="compositionally biased region" description="Polar residues" evidence="1">
    <location>
        <begin position="59"/>
        <end position="73"/>
    </location>
</feature>
<accession>A0A8T0G3Z3</accession>
<feature type="region of interest" description="Disordered" evidence="1">
    <location>
        <begin position="59"/>
        <end position="78"/>
    </location>
</feature>
<protein>
    <submittedName>
        <fullName evidence="2">Uncharacterized protein</fullName>
    </submittedName>
</protein>
<evidence type="ECO:0000313" key="2">
    <source>
        <dbReference type="EMBL" id="KAG0554006.1"/>
    </source>
</evidence>
<comment type="caution">
    <text evidence="2">The sequence shown here is derived from an EMBL/GenBank/DDBJ whole genome shotgun (WGS) entry which is preliminary data.</text>
</comment>
<organism evidence="2 3">
    <name type="scientific">Ceratodon purpureus</name>
    <name type="common">Fire moss</name>
    <name type="synonym">Dicranum purpureum</name>
    <dbReference type="NCBI Taxonomy" id="3225"/>
    <lineage>
        <taxon>Eukaryota</taxon>
        <taxon>Viridiplantae</taxon>
        <taxon>Streptophyta</taxon>
        <taxon>Embryophyta</taxon>
        <taxon>Bryophyta</taxon>
        <taxon>Bryophytina</taxon>
        <taxon>Bryopsida</taxon>
        <taxon>Dicranidae</taxon>
        <taxon>Pseudoditrichales</taxon>
        <taxon>Ditrichaceae</taxon>
        <taxon>Ceratodon</taxon>
    </lineage>
</organism>
<proteinExistence type="predicted"/>
<reference evidence="2" key="1">
    <citation type="submission" date="2020-06" db="EMBL/GenBank/DDBJ databases">
        <title>WGS assembly of Ceratodon purpureus strain R40.</title>
        <authorList>
            <person name="Carey S.B."/>
            <person name="Jenkins J."/>
            <person name="Shu S."/>
            <person name="Lovell J.T."/>
            <person name="Sreedasyam A."/>
            <person name="Maumus F."/>
            <person name="Tiley G.P."/>
            <person name="Fernandez-Pozo N."/>
            <person name="Barry K."/>
            <person name="Chen C."/>
            <person name="Wang M."/>
            <person name="Lipzen A."/>
            <person name="Daum C."/>
            <person name="Saski C.A."/>
            <person name="Payton A.C."/>
            <person name="Mcbreen J.C."/>
            <person name="Conrad R.E."/>
            <person name="Kollar L.M."/>
            <person name="Olsson S."/>
            <person name="Huttunen S."/>
            <person name="Landis J.B."/>
            <person name="Wickett N.J."/>
            <person name="Johnson M.G."/>
            <person name="Rensing S.A."/>
            <person name="Grimwood J."/>
            <person name="Schmutz J."/>
            <person name="Mcdaniel S.F."/>
        </authorList>
    </citation>
    <scope>NUCLEOTIDE SEQUENCE</scope>
    <source>
        <strain evidence="2">R40</strain>
    </source>
</reference>
<dbReference type="EMBL" id="CM026433">
    <property type="protein sequence ID" value="KAG0554006.1"/>
    <property type="molecule type" value="Genomic_DNA"/>
</dbReference>
<dbReference type="AlphaFoldDB" id="A0A8T0G3Z3"/>
<name>A0A8T0G3Z3_CERPU</name>
<keyword evidence="3" id="KW-1185">Reference proteome</keyword>
<evidence type="ECO:0000313" key="3">
    <source>
        <dbReference type="Proteomes" id="UP000822688"/>
    </source>
</evidence>